<dbReference type="InterPro" id="IPR036961">
    <property type="entry name" value="Kinesin_motor_dom_sf"/>
</dbReference>
<keyword evidence="9" id="KW-1185">Reference proteome</keyword>
<evidence type="ECO:0000313" key="9">
    <source>
        <dbReference type="Proteomes" id="UP000014500"/>
    </source>
</evidence>
<dbReference type="GO" id="GO:0005524">
    <property type="term" value="F:ATP binding"/>
    <property type="evidence" value="ECO:0007669"/>
    <property type="project" value="UniProtKB-UniRule"/>
</dbReference>
<dbReference type="SUPFAM" id="SSF52540">
    <property type="entry name" value="P-loop containing nucleoside triphosphate hydrolases"/>
    <property type="match status" value="1"/>
</dbReference>
<dbReference type="SMART" id="SM00129">
    <property type="entry name" value="KISc"/>
    <property type="match status" value="1"/>
</dbReference>
<dbReference type="EnsemblMetazoa" id="SMAR004131-RA">
    <property type="protein sequence ID" value="SMAR004131-PA"/>
    <property type="gene ID" value="SMAR004131"/>
</dbReference>
<evidence type="ECO:0000256" key="3">
    <source>
        <dbReference type="ARBA" id="ARBA00023054"/>
    </source>
</evidence>
<dbReference type="InterPro" id="IPR019821">
    <property type="entry name" value="Kinesin_motor_CS"/>
</dbReference>
<dbReference type="PROSITE" id="PS00411">
    <property type="entry name" value="KINESIN_MOTOR_1"/>
    <property type="match status" value="1"/>
</dbReference>
<dbReference type="Pfam" id="PF00225">
    <property type="entry name" value="Kinesin"/>
    <property type="match status" value="1"/>
</dbReference>
<evidence type="ECO:0000313" key="8">
    <source>
        <dbReference type="EnsemblMetazoa" id="SMAR004131-PA"/>
    </source>
</evidence>
<feature type="domain" description="Kinesin motor" evidence="7">
    <location>
        <begin position="1"/>
        <end position="334"/>
    </location>
</feature>
<dbReference type="eggNOG" id="KOG0245">
    <property type="taxonomic scope" value="Eukaryota"/>
</dbReference>
<dbReference type="InterPro" id="IPR027417">
    <property type="entry name" value="P-loop_NTPase"/>
</dbReference>
<dbReference type="OMA" id="GFKMNGR"/>
<keyword evidence="4 5" id="KW-0505">Motor protein</keyword>
<dbReference type="GO" id="GO:0007018">
    <property type="term" value="P:microtubule-based movement"/>
    <property type="evidence" value="ECO:0007669"/>
    <property type="project" value="InterPro"/>
</dbReference>
<keyword evidence="1 5" id="KW-0547">Nucleotide-binding</keyword>
<dbReference type="PANTHER" id="PTHR47117">
    <property type="entry name" value="STAR-RELATED LIPID TRANSFER PROTEIN 9"/>
    <property type="match status" value="1"/>
</dbReference>
<dbReference type="PhylomeDB" id="T1ISP8"/>
<dbReference type="InterPro" id="IPR001752">
    <property type="entry name" value="Kinesin_motor_dom"/>
</dbReference>
<evidence type="ECO:0000259" key="7">
    <source>
        <dbReference type="PROSITE" id="PS50067"/>
    </source>
</evidence>
<dbReference type="PRINTS" id="PR00380">
    <property type="entry name" value="KINESINHEAVY"/>
</dbReference>
<dbReference type="EMBL" id="JH431446">
    <property type="status" value="NOT_ANNOTATED_CDS"/>
    <property type="molecule type" value="Genomic_DNA"/>
</dbReference>
<sequence length="749" mass="84269">MKAGKLTKLTHPQKSDKVNKFTFDYSYWSFDGCKEDQNGYFRPDNQHPNGNKFADQKRVFDDLGQGILKNAWNGYNSSLFAYGQTGSGKSWSIIGYGSNKGIVPLFCEAIFQGIEERKERDNDTVYEVKLSMLEIYNEVVRDLLNINGDKKKGLRVREHTNKGFYADGLTQALVTSYQGIEQKMTEGTVNRTVAATNMNETSSRAHTIVTVYFVQKHKNHSGQEIAKTATINLVDLAGSERTHSTGATGERLKEGAAINLSLSSLGNCIHALAEISTGKTGIKVPYRDSVLTKLLMNALSGNSKTVMVAAISPADINYEETLSTLRYADRTKQIKTVATVNEDPTEKLIRDLKLENDRLKKMLETGPGASLALGLSSSDLSAAMHENERQMQEMKESYEDKLRMADMISPKVLMIESEKKTKPHLYNLNIDAQLTGKIIHILHSGQTTIGNHRGRPSTITMTGPRYDKNKIKTIFQIKNYITYYNISIQEEHAIITITENNDKFLEQGVPDAKIIHNGDQITRKIALHHNDRVMFGPSQLYVFCDPPERDKSRETYPEVTYNWAMEEIAKKAGLTIAGPGEPEAMVLQDDLLDVLPAVQEANSISADLDKKVKFEIALLAPEILGNKTGQTEVCVKMKNLETGQEFVWPKEKFLNRLYLMKDMYSKYEYDDDGAEDWDVTAENDPFAESPDTEVHIGSVQVFLQPIAYMIELKDQLRITDYKGNEVGVLNIEIFQACRFSVVIMNKKSY</sequence>
<dbReference type="GO" id="GO:0008017">
    <property type="term" value="F:microtubule binding"/>
    <property type="evidence" value="ECO:0007669"/>
    <property type="project" value="InterPro"/>
</dbReference>
<dbReference type="Gene3D" id="2.60.200.20">
    <property type="match status" value="1"/>
</dbReference>
<accession>T1ISP8</accession>
<dbReference type="HOGENOM" id="CLU_001485_2_3_1"/>
<dbReference type="Gene3D" id="3.40.850.10">
    <property type="entry name" value="Kinesin motor domain"/>
    <property type="match status" value="1"/>
</dbReference>
<feature type="binding site" evidence="5">
    <location>
        <begin position="83"/>
        <end position="90"/>
    </location>
    <ligand>
        <name>ATP</name>
        <dbReference type="ChEBI" id="CHEBI:30616"/>
    </ligand>
</feature>
<reference evidence="9" key="1">
    <citation type="submission" date="2011-05" db="EMBL/GenBank/DDBJ databases">
        <authorList>
            <person name="Richards S.R."/>
            <person name="Qu J."/>
            <person name="Jiang H."/>
            <person name="Jhangiani S.N."/>
            <person name="Agravi P."/>
            <person name="Goodspeed R."/>
            <person name="Gross S."/>
            <person name="Mandapat C."/>
            <person name="Jackson L."/>
            <person name="Mathew T."/>
            <person name="Pu L."/>
            <person name="Thornton R."/>
            <person name="Saada N."/>
            <person name="Wilczek-Boney K.B."/>
            <person name="Lee S."/>
            <person name="Kovar C."/>
            <person name="Wu Y."/>
            <person name="Scherer S.E."/>
            <person name="Worley K.C."/>
            <person name="Muzny D.M."/>
            <person name="Gibbs R."/>
        </authorList>
    </citation>
    <scope>NUCLEOTIDE SEQUENCE</scope>
    <source>
        <strain evidence="9">Brora</strain>
    </source>
</reference>
<organism evidence="8 9">
    <name type="scientific">Strigamia maritima</name>
    <name type="common">European centipede</name>
    <name type="synonym">Geophilus maritimus</name>
    <dbReference type="NCBI Taxonomy" id="126957"/>
    <lineage>
        <taxon>Eukaryota</taxon>
        <taxon>Metazoa</taxon>
        <taxon>Ecdysozoa</taxon>
        <taxon>Arthropoda</taxon>
        <taxon>Myriapoda</taxon>
        <taxon>Chilopoda</taxon>
        <taxon>Pleurostigmophora</taxon>
        <taxon>Geophilomorpha</taxon>
        <taxon>Linotaeniidae</taxon>
        <taxon>Strigamia</taxon>
    </lineage>
</organism>
<evidence type="ECO:0000256" key="1">
    <source>
        <dbReference type="ARBA" id="ARBA00022741"/>
    </source>
</evidence>
<comment type="similarity">
    <text evidence="5 6">Belongs to the TRAFAC class myosin-kinesin ATPase superfamily. Kinesin family.</text>
</comment>
<dbReference type="InterPro" id="IPR022140">
    <property type="entry name" value="Kinesin-like_KIF1-typ"/>
</dbReference>
<protein>
    <recommendedName>
        <fullName evidence="6">Kinesin-like protein</fullName>
    </recommendedName>
</protein>
<evidence type="ECO:0000256" key="6">
    <source>
        <dbReference type="RuleBase" id="RU000394"/>
    </source>
</evidence>
<dbReference type="GO" id="GO:0003777">
    <property type="term" value="F:microtubule motor activity"/>
    <property type="evidence" value="ECO:0007669"/>
    <property type="project" value="InterPro"/>
</dbReference>
<dbReference type="InterPro" id="IPR008984">
    <property type="entry name" value="SMAD_FHA_dom_sf"/>
</dbReference>
<evidence type="ECO:0000256" key="5">
    <source>
        <dbReference type="PROSITE-ProRule" id="PRU00283"/>
    </source>
</evidence>
<dbReference type="STRING" id="126957.T1ISP8"/>
<evidence type="ECO:0000256" key="4">
    <source>
        <dbReference type="ARBA" id="ARBA00023175"/>
    </source>
</evidence>
<dbReference type="AlphaFoldDB" id="T1ISP8"/>
<evidence type="ECO:0000256" key="2">
    <source>
        <dbReference type="ARBA" id="ARBA00022840"/>
    </source>
</evidence>
<dbReference type="Proteomes" id="UP000014500">
    <property type="component" value="Unassembled WGS sequence"/>
</dbReference>
<dbReference type="Pfam" id="PF12423">
    <property type="entry name" value="KIF1B"/>
    <property type="match status" value="1"/>
</dbReference>
<dbReference type="FunFam" id="3.40.850.10:FF:000063">
    <property type="entry name" value="Kinesin-like protein"/>
    <property type="match status" value="1"/>
</dbReference>
<keyword evidence="6" id="KW-0493">Microtubule</keyword>
<dbReference type="PROSITE" id="PS50067">
    <property type="entry name" value="KINESIN_MOTOR_2"/>
    <property type="match status" value="1"/>
</dbReference>
<name>T1ISP8_STRMM</name>
<keyword evidence="2 5" id="KW-0067">ATP-binding</keyword>
<dbReference type="SUPFAM" id="SSF49879">
    <property type="entry name" value="SMAD/FHA domain"/>
    <property type="match status" value="1"/>
</dbReference>
<keyword evidence="3" id="KW-0175">Coiled coil</keyword>
<proteinExistence type="inferred from homology"/>
<reference evidence="8" key="2">
    <citation type="submission" date="2015-02" db="UniProtKB">
        <authorList>
            <consortium name="EnsemblMetazoa"/>
        </authorList>
    </citation>
    <scope>IDENTIFICATION</scope>
</reference>
<dbReference type="GO" id="GO:0005874">
    <property type="term" value="C:microtubule"/>
    <property type="evidence" value="ECO:0007669"/>
    <property type="project" value="UniProtKB-KW"/>
</dbReference>